<dbReference type="EMBL" id="LR862150">
    <property type="protein sequence ID" value="CAD1832695.1"/>
    <property type="molecule type" value="Genomic_DNA"/>
</dbReference>
<sequence>MNYACLPLCSFAQACESRSLQAGTPEFAYATDARPCGIECRSRLPSHALFIVIFSEPPTGEARDRGKGVAIGFLCFLSFDLFLVDALYTAGVWRVCAHTGYASAGTRA</sequence>
<reference evidence="1" key="1">
    <citation type="submission" date="2020-07" db="EMBL/GenBank/DDBJ databases">
        <authorList>
            <person name="Lin J."/>
        </authorList>
    </citation>
    <scope>NUCLEOTIDE SEQUENCE</scope>
</reference>
<evidence type="ECO:0000313" key="1">
    <source>
        <dbReference type="EMBL" id="CAD1832695.1"/>
    </source>
</evidence>
<organism evidence="1">
    <name type="scientific">Ananas comosus var. bracteatus</name>
    <name type="common">red pineapple</name>
    <dbReference type="NCBI Taxonomy" id="296719"/>
    <lineage>
        <taxon>Eukaryota</taxon>
        <taxon>Viridiplantae</taxon>
        <taxon>Streptophyta</taxon>
        <taxon>Embryophyta</taxon>
        <taxon>Tracheophyta</taxon>
        <taxon>Spermatophyta</taxon>
        <taxon>Magnoliopsida</taxon>
        <taxon>Liliopsida</taxon>
        <taxon>Poales</taxon>
        <taxon>Bromeliaceae</taxon>
        <taxon>Bromelioideae</taxon>
        <taxon>Ananas</taxon>
    </lineage>
</organism>
<dbReference type="AlphaFoldDB" id="A0A6V7PPE3"/>
<gene>
    <name evidence="1" type="ORF">CB5_LOCUS15906</name>
</gene>
<accession>A0A6V7PPE3</accession>
<protein>
    <submittedName>
        <fullName evidence="1">Uncharacterized protein</fullName>
    </submittedName>
</protein>
<proteinExistence type="predicted"/>
<name>A0A6V7PPE3_ANACO</name>